<keyword evidence="1" id="KW-0812">Transmembrane</keyword>
<dbReference type="EMBL" id="MUAJ01000076">
    <property type="protein sequence ID" value="OOR06247.1"/>
    <property type="molecule type" value="Genomic_DNA"/>
</dbReference>
<feature type="transmembrane region" description="Helical" evidence="1">
    <location>
        <begin position="20"/>
        <end position="37"/>
    </location>
</feature>
<accession>A0A1S9T8J6</accession>
<keyword evidence="1" id="KW-0472">Membrane</keyword>
<gene>
    <name evidence="2" type="ORF">BW897_31010</name>
</gene>
<dbReference type="AlphaFoldDB" id="A0A1S9T8J6"/>
<reference evidence="2 3" key="1">
    <citation type="submission" date="2017-01" db="EMBL/GenBank/DDBJ databases">
        <title>Bacillus cereus isolates.</title>
        <authorList>
            <person name="Beno S.M."/>
        </authorList>
    </citation>
    <scope>NUCLEOTIDE SEQUENCE [LARGE SCALE GENOMIC DNA]</scope>
    <source>
        <strain evidence="2 3">FSL H8-0485</strain>
    </source>
</reference>
<name>A0A1S9T8J6_BACCE</name>
<keyword evidence="1" id="KW-1133">Transmembrane helix</keyword>
<feature type="transmembrane region" description="Helical" evidence="1">
    <location>
        <begin position="49"/>
        <end position="68"/>
    </location>
</feature>
<proteinExistence type="predicted"/>
<dbReference type="Proteomes" id="UP000190906">
    <property type="component" value="Unassembled WGS sequence"/>
</dbReference>
<sequence length="80" mass="9129">MEKKELTILKKQLAETFKSIIVISLACLATIMLGNSFNKIGGIPGWSTILVNYMFPWICTLIIISLFIRVVKIKRNMRDV</sequence>
<comment type="caution">
    <text evidence="2">The sequence shown here is derived from an EMBL/GenBank/DDBJ whole genome shotgun (WGS) entry which is preliminary data.</text>
</comment>
<protein>
    <submittedName>
        <fullName evidence="2">Uncharacterized protein</fullName>
    </submittedName>
</protein>
<evidence type="ECO:0000256" key="1">
    <source>
        <dbReference type="SAM" id="Phobius"/>
    </source>
</evidence>
<evidence type="ECO:0000313" key="3">
    <source>
        <dbReference type="Proteomes" id="UP000190906"/>
    </source>
</evidence>
<evidence type="ECO:0000313" key="2">
    <source>
        <dbReference type="EMBL" id="OOR06247.1"/>
    </source>
</evidence>
<organism evidence="2 3">
    <name type="scientific">Bacillus cereus</name>
    <dbReference type="NCBI Taxonomy" id="1396"/>
    <lineage>
        <taxon>Bacteria</taxon>
        <taxon>Bacillati</taxon>
        <taxon>Bacillota</taxon>
        <taxon>Bacilli</taxon>
        <taxon>Bacillales</taxon>
        <taxon>Bacillaceae</taxon>
        <taxon>Bacillus</taxon>
        <taxon>Bacillus cereus group</taxon>
    </lineage>
</organism>